<evidence type="ECO:0000256" key="1">
    <source>
        <dbReference type="ARBA" id="ARBA00007274"/>
    </source>
</evidence>
<dbReference type="PANTHER" id="PTHR43300:SF12">
    <property type="entry name" value="CHLORAMPHENICOL ACETYLTRANSFERASE"/>
    <property type="match status" value="1"/>
</dbReference>
<sequence>MQDDIKGYSLLQCGLVADDGSGINGRLAFERPAWPQAHRLKDCTLGAFTFFNAAGVTCAYRVHFGRYSQIGESSILGPPEHPQDYFSSHPFAFTRPQYMPSMYQLDDFVRLAPEADDGPSYVDTVPSETYIGHEAYIGAGCFVKRGVRIGNGATIGARAVVTRDIPDYAIAIGAPARVVRLRFSEQIVERFQKLQWWRYDLAPFKKKVDYSKVEQTLAFFEQQLADGQLQPLRPDTYCVRHVNGERVVEKRDRPLYFA</sequence>
<dbReference type="Pfam" id="PF00132">
    <property type="entry name" value="Hexapep"/>
    <property type="match status" value="1"/>
</dbReference>
<proteinExistence type="inferred from homology"/>
<dbReference type="EMBL" id="FQWZ01000001">
    <property type="protein sequence ID" value="SHG41988.1"/>
    <property type="molecule type" value="Genomic_DNA"/>
</dbReference>
<protein>
    <recommendedName>
        <fullName evidence="3">Chloramphenicol acetyltransferase</fullName>
        <ecNumber evidence="2">2.3.1.28</ecNumber>
    </recommendedName>
</protein>
<dbReference type="STRING" id="490188.SAMN04488068_0098"/>
<dbReference type="OrthoDB" id="9815592at2"/>
<reference evidence="8 9" key="1">
    <citation type="submission" date="2016-11" db="EMBL/GenBank/DDBJ databases">
        <authorList>
            <person name="Jaros S."/>
            <person name="Januszkiewicz K."/>
            <person name="Wedrychowicz H."/>
        </authorList>
    </citation>
    <scope>NUCLEOTIDE SEQUENCE [LARGE SCALE GENOMIC DNA]</scope>
    <source>
        <strain evidence="8 9">CGMCC 1.7049</strain>
    </source>
</reference>
<dbReference type="EC" id="2.3.1.28" evidence="2"/>
<keyword evidence="6" id="KW-0012">Acyltransferase</keyword>
<dbReference type="InterPro" id="IPR011004">
    <property type="entry name" value="Trimer_LpxA-like_sf"/>
</dbReference>
<comment type="similarity">
    <text evidence="1">Belongs to the transferase hexapeptide repeat family.</text>
</comment>
<evidence type="ECO:0000256" key="7">
    <source>
        <dbReference type="ARBA" id="ARBA00047633"/>
    </source>
</evidence>
<organism evidence="8 9">
    <name type="scientific">Hydrocarboniphaga daqingensis</name>
    <dbReference type="NCBI Taxonomy" id="490188"/>
    <lineage>
        <taxon>Bacteria</taxon>
        <taxon>Pseudomonadati</taxon>
        <taxon>Pseudomonadota</taxon>
        <taxon>Gammaproteobacteria</taxon>
        <taxon>Nevskiales</taxon>
        <taxon>Nevskiaceae</taxon>
        <taxon>Hydrocarboniphaga</taxon>
    </lineage>
</organism>
<accession>A0A1M5JN84</accession>
<evidence type="ECO:0000256" key="4">
    <source>
        <dbReference type="ARBA" id="ARBA00022679"/>
    </source>
</evidence>
<dbReference type="AlphaFoldDB" id="A0A1M5JN84"/>
<keyword evidence="9" id="KW-1185">Reference proteome</keyword>
<keyword evidence="4 8" id="KW-0808">Transferase</keyword>
<dbReference type="InterPro" id="IPR050179">
    <property type="entry name" value="Trans_hexapeptide_repeat"/>
</dbReference>
<name>A0A1M5JN84_9GAMM</name>
<dbReference type="SUPFAM" id="SSF51161">
    <property type="entry name" value="Trimeric LpxA-like enzymes"/>
    <property type="match status" value="1"/>
</dbReference>
<evidence type="ECO:0000256" key="5">
    <source>
        <dbReference type="ARBA" id="ARBA00023251"/>
    </source>
</evidence>
<evidence type="ECO:0000256" key="6">
    <source>
        <dbReference type="ARBA" id="ARBA00023315"/>
    </source>
</evidence>
<dbReference type="Proteomes" id="UP000199758">
    <property type="component" value="Unassembled WGS sequence"/>
</dbReference>
<keyword evidence="5" id="KW-0046">Antibiotic resistance</keyword>
<dbReference type="PANTHER" id="PTHR43300">
    <property type="entry name" value="ACETYLTRANSFERASE"/>
    <property type="match status" value="1"/>
</dbReference>
<evidence type="ECO:0000313" key="8">
    <source>
        <dbReference type="EMBL" id="SHG41988.1"/>
    </source>
</evidence>
<dbReference type="RefSeq" id="WP_072892666.1">
    <property type="nucleotide sequence ID" value="NZ_FQWZ01000001.1"/>
</dbReference>
<evidence type="ECO:0000256" key="3">
    <source>
        <dbReference type="ARBA" id="ARBA00020291"/>
    </source>
</evidence>
<evidence type="ECO:0000313" key="9">
    <source>
        <dbReference type="Proteomes" id="UP000199758"/>
    </source>
</evidence>
<dbReference type="CDD" id="cd03349">
    <property type="entry name" value="LbH_XAT"/>
    <property type="match status" value="1"/>
</dbReference>
<evidence type="ECO:0000256" key="2">
    <source>
        <dbReference type="ARBA" id="ARBA00013235"/>
    </source>
</evidence>
<dbReference type="GO" id="GO:0046677">
    <property type="term" value="P:response to antibiotic"/>
    <property type="evidence" value="ECO:0007669"/>
    <property type="project" value="UniProtKB-KW"/>
</dbReference>
<dbReference type="InterPro" id="IPR001451">
    <property type="entry name" value="Hexapep"/>
</dbReference>
<dbReference type="Gene3D" id="2.160.10.10">
    <property type="entry name" value="Hexapeptide repeat proteins"/>
    <property type="match status" value="1"/>
</dbReference>
<gene>
    <name evidence="8" type="ORF">SAMN04488068_0098</name>
</gene>
<dbReference type="GO" id="GO:0008811">
    <property type="term" value="F:chloramphenicol O-acetyltransferase activity"/>
    <property type="evidence" value="ECO:0007669"/>
    <property type="project" value="UniProtKB-EC"/>
</dbReference>
<comment type="catalytic activity">
    <reaction evidence="7">
        <text>chloramphenicol + acetyl-CoA = chloramphenicol 3-acetate + CoA</text>
        <dbReference type="Rhea" id="RHEA:18421"/>
        <dbReference type="ChEBI" id="CHEBI:16730"/>
        <dbReference type="ChEBI" id="CHEBI:17698"/>
        <dbReference type="ChEBI" id="CHEBI:57287"/>
        <dbReference type="ChEBI" id="CHEBI:57288"/>
        <dbReference type="EC" id="2.3.1.28"/>
    </reaction>
</comment>